<feature type="domain" description="HMA" evidence="3">
    <location>
        <begin position="32"/>
        <end position="98"/>
    </location>
</feature>
<organism evidence="4 5">
    <name type="scientific">Dysgonomonas macrotermitis</name>
    <dbReference type="NCBI Taxonomy" id="1346286"/>
    <lineage>
        <taxon>Bacteria</taxon>
        <taxon>Pseudomonadati</taxon>
        <taxon>Bacteroidota</taxon>
        <taxon>Bacteroidia</taxon>
        <taxon>Bacteroidales</taxon>
        <taxon>Dysgonomonadaceae</taxon>
        <taxon>Dysgonomonas</taxon>
    </lineage>
</organism>
<dbReference type="Pfam" id="PF00403">
    <property type="entry name" value="HMA"/>
    <property type="match status" value="1"/>
</dbReference>
<gene>
    <name evidence="4" type="ORF">SAMN05444362_101440</name>
</gene>
<evidence type="ECO:0000256" key="2">
    <source>
        <dbReference type="SAM" id="SignalP"/>
    </source>
</evidence>
<name>A0A1M4TWG7_9BACT</name>
<evidence type="ECO:0000259" key="3">
    <source>
        <dbReference type="PROSITE" id="PS50846"/>
    </source>
</evidence>
<dbReference type="AlphaFoldDB" id="A0A1M4TWG7"/>
<dbReference type="CDD" id="cd00371">
    <property type="entry name" value="HMA"/>
    <property type="match status" value="1"/>
</dbReference>
<evidence type="ECO:0000313" key="5">
    <source>
        <dbReference type="Proteomes" id="UP000184480"/>
    </source>
</evidence>
<dbReference type="FunFam" id="3.30.70.100:FF:000001">
    <property type="entry name" value="ATPase copper transporting beta"/>
    <property type="match status" value="1"/>
</dbReference>
<reference evidence="5" key="1">
    <citation type="submission" date="2016-11" db="EMBL/GenBank/DDBJ databases">
        <authorList>
            <person name="Varghese N."/>
            <person name="Submissions S."/>
        </authorList>
    </citation>
    <scope>NUCLEOTIDE SEQUENCE [LARGE SCALE GENOMIC DNA]</scope>
    <source>
        <strain evidence="5">DSM 27370</strain>
    </source>
</reference>
<keyword evidence="2" id="KW-0732">Signal</keyword>
<dbReference type="InterPro" id="IPR036163">
    <property type="entry name" value="HMA_dom_sf"/>
</dbReference>
<accession>A0A1M4TWG7</accession>
<dbReference type="SUPFAM" id="SSF55008">
    <property type="entry name" value="HMA, heavy metal-associated domain"/>
    <property type="match status" value="1"/>
</dbReference>
<proteinExistence type="predicted"/>
<dbReference type="Proteomes" id="UP000184480">
    <property type="component" value="Unassembled WGS sequence"/>
</dbReference>
<evidence type="ECO:0000313" key="4">
    <source>
        <dbReference type="EMBL" id="SHE48825.1"/>
    </source>
</evidence>
<sequence length="108" mass="12088">MKTKIFLFLIACFTAVSINVQAQSNKEKKSNKEEVTFDVSMTCQNCQKKIEKNIAFEKGVSDMNVDLPAKTVMIVYNPAKTNVGKLQEAIEKLGYTATVHNKVENAKK</sequence>
<dbReference type="InterPro" id="IPR006121">
    <property type="entry name" value="HMA_dom"/>
</dbReference>
<feature type="chain" id="PRO_5009907632" evidence="2">
    <location>
        <begin position="23"/>
        <end position="108"/>
    </location>
</feature>
<keyword evidence="1" id="KW-0479">Metal-binding</keyword>
<keyword evidence="5" id="KW-1185">Reference proteome</keyword>
<dbReference type="GO" id="GO:0046872">
    <property type="term" value="F:metal ion binding"/>
    <property type="evidence" value="ECO:0007669"/>
    <property type="project" value="UniProtKB-KW"/>
</dbReference>
<dbReference type="OrthoDB" id="1121721at2"/>
<protein>
    <submittedName>
        <fullName evidence="4">Copper chaperone CopZ</fullName>
    </submittedName>
</protein>
<evidence type="ECO:0000256" key="1">
    <source>
        <dbReference type="ARBA" id="ARBA00022723"/>
    </source>
</evidence>
<dbReference type="RefSeq" id="WP_062175851.1">
    <property type="nucleotide sequence ID" value="NZ_BBXL01000001.1"/>
</dbReference>
<dbReference type="PROSITE" id="PS50846">
    <property type="entry name" value="HMA_2"/>
    <property type="match status" value="1"/>
</dbReference>
<dbReference type="EMBL" id="FQUC01000001">
    <property type="protein sequence ID" value="SHE48825.1"/>
    <property type="molecule type" value="Genomic_DNA"/>
</dbReference>
<feature type="signal peptide" evidence="2">
    <location>
        <begin position="1"/>
        <end position="22"/>
    </location>
</feature>
<dbReference type="STRING" id="1346286.SAMN05444362_101440"/>
<dbReference type="Gene3D" id="3.30.70.100">
    <property type="match status" value="1"/>
</dbReference>
<dbReference type="PANTHER" id="PTHR46594">
    <property type="entry name" value="P-TYPE CATION-TRANSPORTING ATPASE"/>
    <property type="match status" value="1"/>
</dbReference>
<dbReference type="PANTHER" id="PTHR46594:SF4">
    <property type="entry name" value="P-TYPE CATION-TRANSPORTING ATPASE"/>
    <property type="match status" value="1"/>
</dbReference>